<dbReference type="Proteomes" id="UP001146120">
    <property type="component" value="Unassembled WGS sequence"/>
</dbReference>
<dbReference type="EMBL" id="DAKRPA010000138">
    <property type="protein sequence ID" value="DAZ97340.1"/>
    <property type="molecule type" value="Genomic_DNA"/>
</dbReference>
<dbReference type="AlphaFoldDB" id="A0AAV2YQY7"/>
<accession>A0AAV2YQY7</accession>
<feature type="region of interest" description="Disordered" evidence="2">
    <location>
        <begin position="451"/>
        <end position="496"/>
    </location>
</feature>
<evidence type="ECO:0000313" key="4">
    <source>
        <dbReference type="Proteomes" id="UP001146120"/>
    </source>
</evidence>
<feature type="coiled-coil region" evidence="1">
    <location>
        <begin position="24"/>
        <end position="337"/>
    </location>
</feature>
<name>A0AAV2YQY7_9STRA</name>
<keyword evidence="1" id="KW-0175">Coiled coil</keyword>
<organism evidence="3 4">
    <name type="scientific">Lagenidium giganteum</name>
    <dbReference type="NCBI Taxonomy" id="4803"/>
    <lineage>
        <taxon>Eukaryota</taxon>
        <taxon>Sar</taxon>
        <taxon>Stramenopiles</taxon>
        <taxon>Oomycota</taxon>
        <taxon>Peronosporomycetes</taxon>
        <taxon>Pythiales</taxon>
        <taxon>Pythiaceae</taxon>
    </lineage>
</organism>
<proteinExistence type="predicted"/>
<sequence length="496" mass="57073">MNLKMEIAHLRERLQMRVGGDTNAMELEAENFTLKKSLGETQEELAKHQNALRDMDAKYSKAMLNLMKLDQAWKSSKEETLAAEEQVRSKADEIERLQQELQTAREDHAAEVDKMEEKMASLSQEKDTLSVQVEEMTVEKQKRTLQMKELEGHLQELKKKSEGLKLTTKQEYDELENKLMDSVEENATLRGVGNALREDLAAAQQQLTELRTAYTACTSRLLQLKEEHASTQVHLESMKQSVAGYQEEISVLKSAIERIQTELKKRDDRLLDMEKQKLKLEGEVEQQRKLAEFAEHEHDHSSKRTELMKEKEWKAREFELEKKVEKAQQETKRVQEDLWKAQHVHEEVLRVLGGETAGLSDAVELAKAAVEQAQSNGSTSETLKFKLSKAEKELERMKQLETENNNLRAQYDKVKKSMERMVQRRTKFVVTKTQADDKENSGADRGVEITTKSTPMATATIAKRKRVEDDSGTTRTNATTPVRPKQVFVSSRYMNY</sequence>
<dbReference type="Gene3D" id="1.10.287.1490">
    <property type="match status" value="1"/>
</dbReference>
<reference evidence="3" key="2">
    <citation type="journal article" date="2023" name="Microbiol Resour">
        <title>Decontamination and Annotation of the Draft Genome Sequence of the Oomycete Lagenidium giganteum ARSEF 373.</title>
        <authorList>
            <person name="Morgan W.R."/>
            <person name="Tartar A."/>
        </authorList>
    </citation>
    <scope>NUCLEOTIDE SEQUENCE</scope>
    <source>
        <strain evidence="3">ARSEF 373</strain>
    </source>
</reference>
<evidence type="ECO:0000256" key="2">
    <source>
        <dbReference type="SAM" id="MobiDB-lite"/>
    </source>
</evidence>
<reference evidence="3" key="1">
    <citation type="submission" date="2022-11" db="EMBL/GenBank/DDBJ databases">
        <authorList>
            <person name="Morgan W.R."/>
            <person name="Tartar A."/>
        </authorList>
    </citation>
    <scope>NUCLEOTIDE SEQUENCE</scope>
    <source>
        <strain evidence="3">ARSEF 373</strain>
    </source>
</reference>
<feature type="coiled-coil region" evidence="1">
    <location>
        <begin position="380"/>
        <end position="424"/>
    </location>
</feature>
<evidence type="ECO:0000313" key="3">
    <source>
        <dbReference type="EMBL" id="DAZ97340.1"/>
    </source>
</evidence>
<gene>
    <name evidence="3" type="ORF">N0F65_010774</name>
</gene>
<evidence type="ECO:0000256" key="1">
    <source>
        <dbReference type="SAM" id="Coils"/>
    </source>
</evidence>
<comment type="caution">
    <text evidence="3">The sequence shown here is derived from an EMBL/GenBank/DDBJ whole genome shotgun (WGS) entry which is preliminary data.</text>
</comment>
<protein>
    <submittedName>
        <fullName evidence="3">Uncharacterized protein</fullName>
    </submittedName>
</protein>
<keyword evidence="4" id="KW-1185">Reference proteome</keyword>